<accession>H9GDU9</accession>
<evidence type="ECO:0000256" key="2">
    <source>
        <dbReference type="ARBA" id="ARBA00009883"/>
    </source>
</evidence>
<dbReference type="OrthoDB" id="9926421at2759"/>
<keyword evidence="4 10" id="KW-0732">Signal</keyword>
<dbReference type="Bgee" id="ENSACAG00000008428">
    <property type="expression patterns" value="Expressed in liver and 3 other cell types or tissues"/>
</dbReference>
<reference evidence="11" key="3">
    <citation type="submission" date="2025-09" db="UniProtKB">
        <authorList>
            <consortium name="Ensembl"/>
        </authorList>
    </citation>
    <scope>IDENTIFICATION</scope>
</reference>
<dbReference type="STRING" id="28377.ENSACAP00000008241"/>
<dbReference type="SUPFAM" id="SSF89890">
    <property type="entry name" value="Proguanylin"/>
    <property type="match status" value="1"/>
</dbReference>
<evidence type="ECO:0000256" key="1">
    <source>
        <dbReference type="ARBA" id="ARBA00004613"/>
    </source>
</evidence>
<dbReference type="OMA" id="PEICEIC"/>
<dbReference type="PANTHER" id="PTHR11318:SF3">
    <property type="entry name" value="GUANYLIN"/>
    <property type="match status" value="1"/>
</dbReference>
<evidence type="ECO:0000256" key="5">
    <source>
        <dbReference type="ARBA" id="ARBA00023157"/>
    </source>
</evidence>
<dbReference type="Proteomes" id="UP000001646">
    <property type="component" value="Unplaced"/>
</dbReference>
<evidence type="ECO:0000256" key="4">
    <source>
        <dbReference type="ARBA" id="ARBA00022729"/>
    </source>
</evidence>
<feature type="disulfide bond" evidence="9">
    <location>
        <begin position="60"/>
        <end position="73"/>
    </location>
</feature>
<evidence type="ECO:0000256" key="3">
    <source>
        <dbReference type="ARBA" id="ARBA00022525"/>
    </source>
</evidence>
<evidence type="ECO:0000256" key="6">
    <source>
        <dbReference type="ARBA" id="ARBA00037392"/>
    </source>
</evidence>
<comment type="similarity">
    <text evidence="2">Belongs to the guanylin family.</text>
</comment>
<dbReference type="PRINTS" id="PR00774">
    <property type="entry name" value="GUANYLIN"/>
</dbReference>
<protein>
    <recommendedName>
        <fullName evidence="7">Guanylin</fullName>
    </recommendedName>
    <alternativeName>
        <fullName evidence="8">Guanylate cyclase activator 2A</fullName>
    </alternativeName>
</protein>
<dbReference type="AlphaFoldDB" id="H9GDU9"/>
<evidence type="ECO:0000256" key="10">
    <source>
        <dbReference type="SAM" id="SignalP"/>
    </source>
</evidence>
<dbReference type="Gene3D" id="3.90.1450.10">
    <property type="entry name" value="Guanylin"/>
    <property type="match status" value="1"/>
</dbReference>
<feature type="disulfide bond" evidence="9">
    <location>
        <begin position="98"/>
        <end position="106"/>
    </location>
</feature>
<dbReference type="Ensembl" id="ENSACAT00000008418.4">
    <property type="protein sequence ID" value="ENSACAP00000008241.2"/>
    <property type="gene ID" value="ENSACAG00000008428.4"/>
</dbReference>
<dbReference type="InParanoid" id="H9GDU9"/>
<dbReference type="RefSeq" id="XP_008123614.1">
    <property type="nucleotide sequence ID" value="XM_008125407.2"/>
</dbReference>
<dbReference type="FunCoup" id="H9GDU9">
    <property type="interactions" value="5"/>
</dbReference>
<evidence type="ECO:0000256" key="9">
    <source>
        <dbReference type="PIRSR" id="PIRSR001849-50"/>
    </source>
</evidence>
<gene>
    <name evidence="11" type="primary">LOC103282668</name>
</gene>
<keyword evidence="3" id="KW-0964">Secreted</keyword>
<dbReference type="GO" id="GO:0005576">
    <property type="term" value="C:extracellular region"/>
    <property type="evidence" value="ECO:0007669"/>
    <property type="project" value="UniProtKB-SubCell"/>
</dbReference>
<dbReference type="GeneTree" id="ENSGT00940000154436"/>
<organism evidence="11 12">
    <name type="scientific">Anolis carolinensis</name>
    <name type="common">Green anole</name>
    <name type="synonym">American chameleon</name>
    <dbReference type="NCBI Taxonomy" id="28377"/>
    <lineage>
        <taxon>Eukaryota</taxon>
        <taxon>Metazoa</taxon>
        <taxon>Chordata</taxon>
        <taxon>Craniata</taxon>
        <taxon>Vertebrata</taxon>
        <taxon>Euteleostomi</taxon>
        <taxon>Lepidosauria</taxon>
        <taxon>Squamata</taxon>
        <taxon>Bifurcata</taxon>
        <taxon>Unidentata</taxon>
        <taxon>Episquamata</taxon>
        <taxon>Toxicofera</taxon>
        <taxon>Iguania</taxon>
        <taxon>Dactyloidae</taxon>
        <taxon>Anolis</taxon>
    </lineage>
</organism>
<feature type="signal peptide" evidence="10">
    <location>
        <begin position="1"/>
        <end position="20"/>
    </location>
</feature>
<dbReference type="InterPro" id="IPR000879">
    <property type="entry name" value="Guanylin"/>
</dbReference>
<comment type="subcellular location">
    <subcellularLocation>
        <location evidence="1">Secreted</location>
    </subcellularLocation>
</comment>
<dbReference type="GO" id="GO:0030250">
    <property type="term" value="F:guanylate cyclase activator activity"/>
    <property type="evidence" value="ECO:0000318"/>
    <property type="project" value="GO_Central"/>
</dbReference>
<feature type="disulfide bond" evidence="9">
    <location>
        <begin position="95"/>
        <end position="103"/>
    </location>
</feature>
<dbReference type="PIRSF" id="PIRSF001849">
    <property type="entry name" value="Guanylin"/>
    <property type="match status" value="1"/>
</dbReference>
<sequence>MNAYLVAVVCLCSLVTFSNGVTVKVEDFSFSLESVKQLKFVMDAVPRSPRLRSSRVPYVCSNPLLPAEIKPLCSSPKAPRLVPQLVSIARDSAICEICANVACSGC</sequence>
<dbReference type="KEGG" id="acs:103282668"/>
<proteinExistence type="inferred from homology"/>
<reference evidence="11" key="2">
    <citation type="submission" date="2025-08" db="UniProtKB">
        <authorList>
            <consortium name="Ensembl"/>
        </authorList>
    </citation>
    <scope>IDENTIFICATION</scope>
</reference>
<comment type="function">
    <text evidence="6">Endogenous activator of intestinal guanylate cyclase. It stimulates this enzyme through the same receptor binding region as the heat-stable enterotoxins.</text>
</comment>
<evidence type="ECO:0000256" key="8">
    <source>
        <dbReference type="ARBA" id="ARBA00042142"/>
    </source>
</evidence>
<evidence type="ECO:0000313" key="12">
    <source>
        <dbReference type="Proteomes" id="UP000001646"/>
    </source>
</evidence>
<evidence type="ECO:0000313" key="11">
    <source>
        <dbReference type="Ensembl" id="ENSACAP00000008241.2"/>
    </source>
</evidence>
<dbReference type="GeneID" id="103282668"/>
<evidence type="ECO:0000256" key="7">
    <source>
        <dbReference type="ARBA" id="ARBA00041143"/>
    </source>
</evidence>
<dbReference type="PANTHER" id="PTHR11318">
    <property type="entry name" value="GUANYLIN FAMILY MEMBER"/>
    <property type="match status" value="1"/>
</dbReference>
<reference evidence="11" key="1">
    <citation type="submission" date="2009-12" db="EMBL/GenBank/DDBJ databases">
        <title>The Genome Sequence of Anolis carolinensis (Green Anole Lizard).</title>
        <authorList>
            <consortium name="The Genome Sequencing Platform"/>
            <person name="Di Palma F."/>
            <person name="Alfoldi J."/>
            <person name="Heiman D."/>
            <person name="Young S."/>
            <person name="Grabherr M."/>
            <person name="Johnson J."/>
            <person name="Lander E.S."/>
            <person name="Lindblad-Toh K."/>
        </authorList>
    </citation>
    <scope>NUCLEOTIDE SEQUENCE [LARGE SCALE GENOMIC DNA]</scope>
    <source>
        <strain evidence="11">JBL SC #1</strain>
    </source>
</reference>
<dbReference type="Pfam" id="PF02058">
    <property type="entry name" value="Guanylin"/>
    <property type="match status" value="1"/>
</dbReference>
<name>H9GDU9_ANOCA</name>
<feature type="chain" id="PRO_5003621139" description="Guanylin" evidence="10">
    <location>
        <begin position="21"/>
        <end position="106"/>
    </location>
</feature>
<dbReference type="InterPro" id="IPR036382">
    <property type="entry name" value="Guanylin_sf"/>
</dbReference>
<dbReference type="HOGENOM" id="CLU_166952_0_0_1"/>
<keyword evidence="12" id="KW-1185">Reference proteome</keyword>
<keyword evidence="5 9" id="KW-1015">Disulfide bond</keyword>
<dbReference type="eggNOG" id="ENOG502S7QR">
    <property type="taxonomic scope" value="Eukaryota"/>
</dbReference>